<dbReference type="EnsemblPlants" id="AVESA.00010b.r2.UnG1446220.1">
    <property type="protein sequence ID" value="AVESA.00010b.r2.UnG1446220.1.CDS.1"/>
    <property type="gene ID" value="AVESA.00010b.r2.UnG1446220"/>
</dbReference>
<organism evidence="1 2">
    <name type="scientific">Avena sativa</name>
    <name type="common">Oat</name>
    <dbReference type="NCBI Taxonomy" id="4498"/>
    <lineage>
        <taxon>Eukaryota</taxon>
        <taxon>Viridiplantae</taxon>
        <taxon>Streptophyta</taxon>
        <taxon>Embryophyta</taxon>
        <taxon>Tracheophyta</taxon>
        <taxon>Spermatophyta</taxon>
        <taxon>Magnoliopsida</taxon>
        <taxon>Liliopsida</taxon>
        <taxon>Poales</taxon>
        <taxon>Poaceae</taxon>
        <taxon>BOP clade</taxon>
        <taxon>Pooideae</taxon>
        <taxon>Poodae</taxon>
        <taxon>Poeae</taxon>
        <taxon>Poeae Chloroplast Group 1 (Aveneae type)</taxon>
        <taxon>Aveninae</taxon>
        <taxon>Avena</taxon>
    </lineage>
</organism>
<evidence type="ECO:0000313" key="2">
    <source>
        <dbReference type="Proteomes" id="UP001732700"/>
    </source>
</evidence>
<proteinExistence type="predicted"/>
<dbReference type="Proteomes" id="UP001732700">
    <property type="component" value="Unassembled WGS sequence"/>
</dbReference>
<keyword evidence="2" id="KW-1185">Reference proteome</keyword>
<name>A0ACD6ARI4_AVESA</name>
<reference evidence="1" key="1">
    <citation type="submission" date="2025-09" db="UniProtKB">
        <authorList>
            <consortium name="EnsemblPlants"/>
        </authorList>
    </citation>
    <scope>IDENTIFICATION</scope>
</reference>
<sequence length="268" mass="29709">MTEVTPEQLSEEVLNMIEIQDLAEAQQLSLSIHALAGTDAGDTIRLRAMVGNQILLILIDSGSTGSFLNAAMLDRLKCPVQQTKPVTVKLANNEEIHCDQWVPNLSWWIQGETFHTPMRVLPLGAYDAILGVDWLKKHGPVKGDWVQKTIRITNMGKRVTLQGVQSVGAATVRELPVEQLVKWSKGNEIWALAMVHKDEQVVTQSAPLEVQALLSNFADVFAEPNSLPPSRPYDHAITLKPDAVPFNARHIVIRLNTKLKSKIKYVGC</sequence>
<evidence type="ECO:0000313" key="1">
    <source>
        <dbReference type="EnsemblPlants" id="AVESA.00010b.r2.UnG1446220.1.CDS.1"/>
    </source>
</evidence>
<protein>
    <submittedName>
        <fullName evidence="1">Uncharacterized protein</fullName>
    </submittedName>
</protein>
<accession>A0ACD6ARI4</accession>